<accession>A0AAD4PZF9</accession>
<feature type="region of interest" description="Disordered" evidence="1">
    <location>
        <begin position="1"/>
        <end position="31"/>
    </location>
</feature>
<feature type="region of interest" description="Disordered" evidence="1">
    <location>
        <begin position="59"/>
        <end position="88"/>
    </location>
</feature>
<dbReference type="Pfam" id="PF15375">
    <property type="entry name" value="FSAF1"/>
    <property type="match status" value="1"/>
</dbReference>
<proteinExistence type="predicted"/>
<dbReference type="Proteomes" id="UP001201262">
    <property type="component" value="Unassembled WGS sequence"/>
</dbReference>
<dbReference type="PANTHER" id="PTHR28096">
    <property type="entry name" value="PROTEIN FAF1"/>
    <property type="match status" value="1"/>
</dbReference>
<name>A0AAD4PZF9_9EURO</name>
<feature type="region of interest" description="Disordered" evidence="1">
    <location>
        <begin position="244"/>
        <end position="286"/>
    </location>
</feature>
<protein>
    <recommendedName>
        <fullName evidence="4">Protein FAF1</fullName>
    </recommendedName>
</protein>
<dbReference type="InterPro" id="IPR053030">
    <property type="entry name" value="Ribosomal_biogenesis_FAF1-like"/>
</dbReference>
<dbReference type="PANTHER" id="PTHR28096:SF1">
    <property type="entry name" value="PROTEIN FAF1"/>
    <property type="match status" value="1"/>
</dbReference>
<dbReference type="EMBL" id="JAJTJA010000003">
    <property type="protein sequence ID" value="KAH8702575.1"/>
    <property type="molecule type" value="Genomic_DNA"/>
</dbReference>
<feature type="compositionally biased region" description="Polar residues" evidence="1">
    <location>
        <begin position="20"/>
        <end position="30"/>
    </location>
</feature>
<evidence type="ECO:0000313" key="2">
    <source>
        <dbReference type="EMBL" id="KAH8702575.1"/>
    </source>
</evidence>
<dbReference type="InterPro" id="IPR027973">
    <property type="entry name" value="FSAF1-like"/>
</dbReference>
<feature type="compositionally biased region" description="Polar residues" evidence="1">
    <location>
        <begin position="116"/>
        <end position="126"/>
    </location>
</feature>
<dbReference type="AlphaFoldDB" id="A0AAD4PZF9"/>
<comment type="caution">
    <text evidence="2">The sequence shown here is derived from an EMBL/GenBank/DDBJ whole genome shotgun (WGS) entry which is preliminary data.</text>
</comment>
<evidence type="ECO:0000313" key="3">
    <source>
        <dbReference type="Proteomes" id="UP001201262"/>
    </source>
</evidence>
<feature type="compositionally biased region" description="Basic and acidic residues" evidence="1">
    <location>
        <begin position="9"/>
        <end position="19"/>
    </location>
</feature>
<feature type="region of interest" description="Disordered" evidence="1">
    <location>
        <begin position="116"/>
        <end position="147"/>
    </location>
</feature>
<feature type="compositionally biased region" description="Acidic residues" evidence="1">
    <location>
        <begin position="64"/>
        <end position="85"/>
    </location>
</feature>
<evidence type="ECO:0000256" key="1">
    <source>
        <dbReference type="SAM" id="MobiDB-lite"/>
    </source>
</evidence>
<organism evidence="2 3">
    <name type="scientific">Talaromyces proteolyticus</name>
    <dbReference type="NCBI Taxonomy" id="1131652"/>
    <lineage>
        <taxon>Eukaryota</taxon>
        <taxon>Fungi</taxon>
        <taxon>Dikarya</taxon>
        <taxon>Ascomycota</taxon>
        <taxon>Pezizomycotina</taxon>
        <taxon>Eurotiomycetes</taxon>
        <taxon>Eurotiomycetidae</taxon>
        <taxon>Eurotiales</taxon>
        <taxon>Trichocomaceae</taxon>
        <taxon>Talaromyces</taxon>
        <taxon>Talaromyces sect. Bacilispori</taxon>
    </lineage>
</organism>
<sequence length="286" mass="31612">MTSQKKRKLSTDSRAKESRASQPSPENQESADIFRKFFESRFQPLDGVVKDSAVIVAQQVSSGESDEDEDLDEDLDGFTDDDEGVPEVKVVDYTDVRKEDSSVLLDKQTRKALLSSKVSSFEASKTGSKRATKTKEESDEEPDDLKNDLALQRLLKESHLLDSASDLNPTGKNRHMAIDLRLQALGAKTSIYTQQKKMPKSQRIGIQAKAAKREDIRRRDARENGVILAKPTVSKPKGIVKKRDRGVGAPAVGKFSGGTLRLSNRDLTSIRGPSSKGLKGTKRGRR</sequence>
<dbReference type="GO" id="GO:0005730">
    <property type="term" value="C:nucleolus"/>
    <property type="evidence" value="ECO:0007669"/>
    <property type="project" value="TreeGrafter"/>
</dbReference>
<dbReference type="GO" id="GO:0000462">
    <property type="term" value="P:maturation of SSU-rRNA from tricistronic rRNA transcript (SSU-rRNA, 5.8S rRNA, LSU-rRNA)"/>
    <property type="evidence" value="ECO:0007669"/>
    <property type="project" value="TreeGrafter"/>
</dbReference>
<keyword evidence="3" id="KW-1185">Reference proteome</keyword>
<dbReference type="RefSeq" id="XP_046075951.1">
    <property type="nucleotide sequence ID" value="XM_046213805.1"/>
</dbReference>
<reference evidence="2" key="1">
    <citation type="submission" date="2021-12" db="EMBL/GenBank/DDBJ databases">
        <title>Convergent genome expansion in fungi linked to evolution of root-endophyte symbiosis.</title>
        <authorList>
            <consortium name="DOE Joint Genome Institute"/>
            <person name="Ke Y.-H."/>
            <person name="Bonito G."/>
            <person name="Liao H.-L."/>
            <person name="Looney B."/>
            <person name="Rojas-Flechas A."/>
            <person name="Nash J."/>
            <person name="Hameed K."/>
            <person name="Schadt C."/>
            <person name="Martin F."/>
            <person name="Crous P.W."/>
            <person name="Miettinen O."/>
            <person name="Magnuson J.K."/>
            <person name="Labbe J."/>
            <person name="Jacobson D."/>
            <person name="Doktycz M.J."/>
            <person name="Veneault-Fourrey C."/>
            <person name="Kuo A."/>
            <person name="Mondo S."/>
            <person name="Calhoun S."/>
            <person name="Riley R."/>
            <person name="Ohm R."/>
            <person name="LaButti K."/>
            <person name="Andreopoulos B."/>
            <person name="Pangilinan J."/>
            <person name="Nolan M."/>
            <person name="Tritt A."/>
            <person name="Clum A."/>
            <person name="Lipzen A."/>
            <person name="Daum C."/>
            <person name="Barry K."/>
            <person name="Grigoriev I.V."/>
            <person name="Vilgalys R."/>
        </authorList>
    </citation>
    <scope>NUCLEOTIDE SEQUENCE</scope>
    <source>
        <strain evidence="2">PMI_201</strain>
    </source>
</reference>
<dbReference type="GeneID" id="70244092"/>
<evidence type="ECO:0008006" key="4">
    <source>
        <dbReference type="Google" id="ProtNLM"/>
    </source>
</evidence>
<gene>
    <name evidence="2" type="ORF">BGW36DRAFT_356688</name>
</gene>